<sequence>MPSRESVVRAGGWDVAIFRAGSARLPRAGRVSSRFPARKGLGNRVSPRGAGDRGGPAGVARTWAGRFGTRRQESVVDSSQVALGTGRWRSSLSAPSWPETQDEDRGVPHVVLTTWGTPRSRLRLTGSVSGSRRVALRGWVALRGGVGRRAGSIGRPPTRRAGRPPAADRCRAPVVAGAPPCTFIGGRPTNDAASAVGASRDAPATRRVRAGTTARDEHPSATRGEALGTLEKAQWTACRPCCRATGDALASTRIHQHTHGGR</sequence>
<evidence type="ECO:0008006" key="4">
    <source>
        <dbReference type="Google" id="ProtNLM"/>
    </source>
</evidence>
<comment type="caution">
    <text evidence="2">The sequence shown here is derived from an EMBL/GenBank/DDBJ whole genome shotgun (WGS) entry which is preliminary data.</text>
</comment>
<reference evidence="2 3" key="1">
    <citation type="submission" date="2023-07" db="EMBL/GenBank/DDBJ databases">
        <title>Sequencing the genomes of 1000 actinobacteria strains.</title>
        <authorList>
            <person name="Klenk H.-P."/>
        </authorList>
    </citation>
    <scope>NUCLEOTIDE SEQUENCE [LARGE SCALE GENOMIC DNA]</scope>
    <source>
        <strain evidence="2 3">DSM 44710</strain>
    </source>
</reference>
<keyword evidence="3" id="KW-1185">Reference proteome</keyword>
<evidence type="ECO:0000256" key="1">
    <source>
        <dbReference type="SAM" id="MobiDB-lite"/>
    </source>
</evidence>
<dbReference type="Proteomes" id="UP001240984">
    <property type="component" value="Unassembled WGS sequence"/>
</dbReference>
<evidence type="ECO:0000313" key="2">
    <source>
        <dbReference type="EMBL" id="MDP9793733.1"/>
    </source>
</evidence>
<name>A0ABT9MQN0_9ACTN</name>
<gene>
    <name evidence="2" type="ORF">J2S43_002245</name>
</gene>
<feature type="region of interest" description="Disordered" evidence="1">
    <location>
        <begin position="150"/>
        <end position="170"/>
    </location>
</feature>
<accession>A0ABT9MQN0</accession>
<proteinExistence type="predicted"/>
<dbReference type="EMBL" id="JAUSRA010000001">
    <property type="protein sequence ID" value="MDP9793733.1"/>
    <property type="molecule type" value="Genomic_DNA"/>
</dbReference>
<feature type="region of interest" description="Disordered" evidence="1">
    <location>
        <begin position="192"/>
        <end position="227"/>
    </location>
</feature>
<protein>
    <recommendedName>
        <fullName evidence="4">C2H2-type domain-containing protein</fullName>
    </recommendedName>
</protein>
<feature type="region of interest" description="Disordered" evidence="1">
    <location>
        <begin position="38"/>
        <end position="58"/>
    </location>
</feature>
<evidence type="ECO:0000313" key="3">
    <source>
        <dbReference type="Proteomes" id="UP001240984"/>
    </source>
</evidence>
<organism evidence="2 3">
    <name type="scientific">Catenuloplanes nepalensis</name>
    <dbReference type="NCBI Taxonomy" id="587533"/>
    <lineage>
        <taxon>Bacteria</taxon>
        <taxon>Bacillati</taxon>
        <taxon>Actinomycetota</taxon>
        <taxon>Actinomycetes</taxon>
        <taxon>Micromonosporales</taxon>
        <taxon>Micromonosporaceae</taxon>
        <taxon>Catenuloplanes</taxon>
    </lineage>
</organism>